<keyword evidence="2 6" id="KW-0489">Methyltransferase</keyword>
<dbReference type="Pfam" id="PF08241">
    <property type="entry name" value="Methyltransf_11"/>
    <property type="match status" value="1"/>
</dbReference>
<dbReference type="GO" id="GO:0008757">
    <property type="term" value="F:S-adenosylmethionine-dependent methyltransferase activity"/>
    <property type="evidence" value="ECO:0007669"/>
    <property type="project" value="InterPro"/>
</dbReference>
<dbReference type="AlphaFoldDB" id="A0A0K3CKY1"/>
<evidence type="ECO:0000256" key="1">
    <source>
        <dbReference type="ARBA" id="ARBA00008361"/>
    </source>
</evidence>
<proteinExistence type="inferred from homology"/>
<protein>
    <submittedName>
        <fullName evidence="6">BY PROTMAP: gi|472586133|gb|EMS23661.1| methyltransferase type 11 [Rhodosporidium toruloides NP11] gi|647397783|emb|CDR41041.1| RHTO0S05e11078g1_1 [Rhodosporidium toruloides]</fullName>
    </submittedName>
</protein>
<dbReference type="InterPro" id="IPR029063">
    <property type="entry name" value="SAM-dependent_MTases_sf"/>
</dbReference>
<dbReference type="PANTHER" id="PTHR44942:SF4">
    <property type="entry name" value="METHYLTRANSFERASE TYPE 11 DOMAIN-CONTAINING PROTEIN"/>
    <property type="match status" value="1"/>
</dbReference>
<dbReference type="SUPFAM" id="SSF53335">
    <property type="entry name" value="S-adenosyl-L-methionine-dependent methyltransferases"/>
    <property type="match status" value="1"/>
</dbReference>
<gene>
    <name evidence="6" type="primary">FGENESH: predicted gene_12.320</name>
    <name evidence="6" type="ORF">BN2166_0061600</name>
</gene>
<dbReference type="OMA" id="WRATFDT"/>
<dbReference type="PANTHER" id="PTHR44942">
    <property type="entry name" value="METHYLTRANSF_11 DOMAIN-CONTAINING PROTEIN"/>
    <property type="match status" value="1"/>
</dbReference>
<accession>A0A0K3CKY1</accession>
<name>A0A0K3CKY1_RHOTO</name>
<dbReference type="Gene3D" id="3.40.50.150">
    <property type="entry name" value="Vaccinia Virus protein VP39"/>
    <property type="match status" value="1"/>
</dbReference>
<dbReference type="CDD" id="cd02440">
    <property type="entry name" value="AdoMet_MTases"/>
    <property type="match status" value="1"/>
</dbReference>
<evidence type="ECO:0000256" key="2">
    <source>
        <dbReference type="ARBA" id="ARBA00022603"/>
    </source>
</evidence>
<organism evidence="6 7">
    <name type="scientific">Rhodotorula toruloides</name>
    <name type="common">Yeast</name>
    <name type="synonym">Rhodosporidium toruloides</name>
    <dbReference type="NCBI Taxonomy" id="5286"/>
    <lineage>
        <taxon>Eukaryota</taxon>
        <taxon>Fungi</taxon>
        <taxon>Dikarya</taxon>
        <taxon>Basidiomycota</taxon>
        <taxon>Pucciniomycotina</taxon>
        <taxon>Microbotryomycetes</taxon>
        <taxon>Sporidiobolales</taxon>
        <taxon>Sporidiobolaceae</taxon>
        <taxon>Rhodotorula</taxon>
    </lineage>
</organism>
<keyword evidence="3 6" id="KW-0808">Transferase</keyword>
<evidence type="ECO:0000256" key="4">
    <source>
        <dbReference type="SAM" id="MobiDB-lite"/>
    </source>
</evidence>
<feature type="region of interest" description="Disordered" evidence="4">
    <location>
        <begin position="1"/>
        <end position="32"/>
    </location>
</feature>
<feature type="compositionally biased region" description="Polar residues" evidence="4">
    <location>
        <begin position="20"/>
        <end position="30"/>
    </location>
</feature>
<dbReference type="EMBL" id="CWKI01000012">
    <property type="protein sequence ID" value="CTR10299.1"/>
    <property type="molecule type" value="Genomic_DNA"/>
</dbReference>
<evidence type="ECO:0000259" key="5">
    <source>
        <dbReference type="Pfam" id="PF08241"/>
    </source>
</evidence>
<dbReference type="InterPro" id="IPR051052">
    <property type="entry name" value="Diverse_substrate_MTase"/>
</dbReference>
<reference evidence="6 7" key="1">
    <citation type="submission" date="2015-07" db="EMBL/GenBank/DDBJ databases">
        <authorList>
            <person name="Cajimat M.N.B."/>
            <person name="Milazzo M.L."/>
            <person name="Fulhorst C.F."/>
        </authorList>
    </citation>
    <scope>NUCLEOTIDE SEQUENCE [LARGE SCALE GENOMIC DNA]</scope>
    <source>
        <strain evidence="6">Single colony</strain>
    </source>
</reference>
<evidence type="ECO:0000313" key="7">
    <source>
        <dbReference type="Proteomes" id="UP000199069"/>
    </source>
</evidence>
<feature type="domain" description="Methyltransferase type 11" evidence="5">
    <location>
        <begin position="68"/>
        <end position="178"/>
    </location>
</feature>
<dbReference type="STRING" id="5286.A0A0K3CKY1"/>
<sequence length="308" mass="34335">MASTTANEPAHTTFAKENFSKSGPSPSLSPFSRLYDRARPSYPPSAISHILSTLPFPSSPSNRATIVELGSGTGLFTRALLSHPDTRGKVKKIVCVEPSEGMREGFEKATLGGAFGWAGQGEGVEEGGVEVECVEGTFEDVPVGDGSEDMVVCAQAFHWTGSNPLPAVRSIARILRPSAPWALIWNLEDRSVPWIAQLRDAYEQFEAGTPQYRLGLWKTMWDQEAYWDVFGEMEKTEFTWMKEVTEQGAVDRVFSKSYITALSDDERAKLETKLREIIQRGDGKKWIDEKAGTFEYDYTTDLFIARRK</sequence>
<evidence type="ECO:0000256" key="3">
    <source>
        <dbReference type="ARBA" id="ARBA00022679"/>
    </source>
</evidence>
<keyword evidence="7" id="KW-1185">Reference proteome</keyword>
<comment type="similarity">
    <text evidence="1">Belongs to the methyltransferase superfamily.</text>
</comment>
<evidence type="ECO:0000313" key="6">
    <source>
        <dbReference type="EMBL" id="CTR10299.1"/>
    </source>
</evidence>
<dbReference type="InterPro" id="IPR013216">
    <property type="entry name" value="Methyltransf_11"/>
</dbReference>
<dbReference type="Proteomes" id="UP000199069">
    <property type="component" value="Unassembled WGS sequence"/>
</dbReference>
<dbReference type="GO" id="GO:0032259">
    <property type="term" value="P:methylation"/>
    <property type="evidence" value="ECO:0007669"/>
    <property type="project" value="UniProtKB-KW"/>
</dbReference>